<reference evidence="1 2" key="1">
    <citation type="journal article" date="2016" name="Genome Biol. Evol.">
        <title>Divergent and convergent evolution of fungal pathogenicity.</title>
        <authorList>
            <person name="Shang Y."/>
            <person name="Xiao G."/>
            <person name="Zheng P."/>
            <person name="Cen K."/>
            <person name="Zhan S."/>
            <person name="Wang C."/>
        </authorList>
    </citation>
    <scope>NUCLEOTIDE SEQUENCE [LARGE SCALE GENOMIC DNA]</scope>
    <source>
        <strain evidence="1 2">ARSEF 7405</strain>
    </source>
</reference>
<proteinExistence type="predicted"/>
<comment type="caution">
    <text evidence="1">The sequence shown here is derived from an EMBL/GenBank/DDBJ whole genome shotgun (WGS) entry which is preliminary data.</text>
</comment>
<accession>A0A168DYL7</accession>
<dbReference type="EMBL" id="AZGZ01000001">
    <property type="protein sequence ID" value="KZZ98249.1"/>
    <property type="molecule type" value="Genomic_DNA"/>
</dbReference>
<dbReference type="AlphaFoldDB" id="A0A168DYL7"/>
<dbReference type="OrthoDB" id="3796887at2759"/>
<sequence>MAHLRLHDHAIVYGAPVQDGTGGYLKYTNGLNEQYTSTTSSGEDFDVSDGRVGCPFLSPLPVEAYPLDPEADAELDKQWKSHLRDAIKDDLRERNFFFHNVGIEKHAPKFKSQDKKITSVVITAFRNGGQEGFGNQVWLAICRDLYAKFIRDKIPNLHIEIRDLFCPLYIETKPLLPDDKIIPIWPAVRGACLRRLKCRPQWLAIGVYRRKRALEHEWVTIVISVQHNGTVTPWRDVRDKLLEDLEALGLPEVAVEFIAEDGPSDEFIWHPDCVNENDLGEPARMGRSLGVRHNHDLPFLTGTLGGFVTLKFPDKHAAGVKKQTFGMTCFHCVEDHRRSAAERREWAMTGILPRAAGLTIEVLQPAYADVQRWLEHLSKEIDKAKARKESNSKFTEIIKGTITPRPLADLEKEYASIQAFCKPRPDINDDGLRLGYLFAASGQRLTPTNRLLDWALIEIDPERMPQPPTTYPKDIISQTSPPSLTPPPQLTGYRDPIPGETVILLGRTSGLTHGVINLIPDTIHQMNNHRIHHDLSDDSWAEEYVVVGTDLDGAAFSRRGDSGAWVVSSDTGKYLGHIWSGKRKICVSMITLATDTMEDILWVTGADGVEVGIDAV</sequence>
<keyword evidence="2" id="KW-1185">Reference proteome</keyword>
<dbReference type="VEuPathDB" id="FungiDB:AAP_00510"/>
<dbReference type="Proteomes" id="UP000242877">
    <property type="component" value="Unassembled WGS sequence"/>
</dbReference>
<name>A0A168DYL7_9EURO</name>
<organism evidence="1 2">
    <name type="scientific">Ascosphaera apis ARSEF 7405</name>
    <dbReference type="NCBI Taxonomy" id="392613"/>
    <lineage>
        <taxon>Eukaryota</taxon>
        <taxon>Fungi</taxon>
        <taxon>Dikarya</taxon>
        <taxon>Ascomycota</taxon>
        <taxon>Pezizomycotina</taxon>
        <taxon>Eurotiomycetes</taxon>
        <taxon>Eurotiomycetidae</taxon>
        <taxon>Onygenales</taxon>
        <taxon>Ascosphaeraceae</taxon>
        <taxon>Ascosphaera</taxon>
    </lineage>
</organism>
<evidence type="ECO:0000313" key="2">
    <source>
        <dbReference type="Proteomes" id="UP000242877"/>
    </source>
</evidence>
<evidence type="ECO:0000313" key="1">
    <source>
        <dbReference type="EMBL" id="KZZ98249.1"/>
    </source>
</evidence>
<gene>
    <name evidence="1" type="ORF">AAP_00510</name>
</gene>
<dbReference type="InterPro" id="IPR009003">
    <property type="entry name" value="Peptidase_S1_PA"/>
</dbReference>
<protein>
    <submittedName>
        <fullName evidence="1">Uncharacterized protein</fullName>
    </submittedName>
</protein>
<dbReference type="SUPFAM" id="SSF50494">
    <property type="entry name" value="Trypsin-like serine proteases"/>
    <property type="match status" value="1"/>
</dbReference>